<feature type="transmembrane region" description="Helical" evidence="1">
    <location>
        <begin position="37"/>
        <end position="58"/>
    </location>
</feature>
<evidence type="ECO:0000256" key="1">
    <source>
        <dbReference type="SAM" id="Phobius"/>
    </source>
</evidence>
<comment type="caution">
    <text evidence="4">The sequence shown here is derived from an EMBL/GenBank/DDBJ whole genome shotgun (WGS) entry which is preliminary data.</text>
</comment>
<dbReference type="OrthoDB" id="9804124at2"/>
<protein>
    <submittedName>
        <fullName evidence="4">Penicillin-binding protein 2</fullName>
    </submittedName>
</protein>
<dbReference type="Pfam" id="PF21922">
    <property type="entry name" value="PBP_dimer_2"/>
    <property type="match status" value="1"/>
</dbReference>
<keyword evidence="1" id="KW-0472">Membrane</keyword>
<dbReference type="EMBL" id="WAGX01000004">
    <property type="protein sequence ID" value="KAB1439782.1"/>
    <property type="molecule type" value="Genomic_DNA"/>
</dbReference>
<dbReference type="GO" id="GO:0008658">
    <property type="term" value="F:penicillin binding"/>
    <property type="evidence" value="ECO:0007669"/>
    <property type="project" value="InterPro"/>
</dbReference>
<dbReference type="InterPro" id="IPR012338">
    <property type="entry name" value="Beta-lactam/transpept-like"/>
</dbReference>
<dbReference type="InterPro" id="IPR050515">
    <property type="entry name" value="Beta-lactam/transpept"/>
</dbReference>
<dbReference type="SUPFAM" id="SSF56601">
    <property type="entry name" value="beta-lactamase/transpeptidase-like"/>
    <property type="match status" value="1"/>
</dbReference>
<accession>A0A7V7QM88</accession>
<dbReference type="SUPFAM" id="SSF56519">
    <property type="entry name" value="Penicillin binding protein dimerisation domain"/>
    <property type="match status" value="1"/>
</dbReference>
<proteinExistence type="predicted"/>
<feature type="domain" description="Penicillin-binding protein transpeptidase" evidence="2">
    <location>
        <begin position="182"/>
        <end position="491"/>
    </location>
</feature>
<keyword evidence="5" id="KW-1185">Reference proteome</keyword>
<dbReference type="PANTHER" id="PTHR30627">
    <property type="entry name" value="PEPTIDOGLYCAN D,D-TRANSPEPTIDASE"/>
    <property type="match status" value="1"/>
</dbReference>
<evidence type="ECO:0000313" key="4">
    <source>
        <dbReference type="EMBL" id="KAB1439782.1"/>
    </source>
</evidence>
<dbReference type="InterPro" id="IPR001460">
    <property type="entry name" value="PCN-bd_Tpept"/>
</dbReference>
<reference evidence="4 5" key="2">
    <citation type="submission" date="2020-02" db="EMBL/GenBank/DDBJ databases">
        <title>Candidatus Galacturonibacter soehngenii shows hetero-acetogenic catabolism of galacturonic acid but lacks a canonical carbon monoxide dehydrogenase/acetyl-CoA synthase complex.</title>
        <authorList>
            <person name="Diender M."/>
            <person name="Stouten G.R."/>
            <person name="Petersen J.F."/>
            <person name="Nielsen P.H."/>
            <person name="Dueholm M.S."/>
            <person name="Pronk J.T."/>
            <person name="Van Loosdrecht M.C.M."/>
        </authorList>
    </citation>
    <scope>NUCLEOTIDE SEQUENCE [LARGE SCALE GENOMIC DNA]</scope>
    <source>
        <strain evidence="4">GalUA</strain>
    </source>
</reference>
<name>A0A7V7QM88_9FIRM</name>
<keyword evidence="1" id="KW-1133">Transmembrane helix</keyword>
<gene>
    <name evidence="4" type="ORF">F7O84_05195</name>
</gene>
<dbReference type="InterPro" id="IPR036138">
    <property type="entry name" value="PBP_dimer_sf"/>
</dbReference>
<dbReference type="GO" id="GO:0071555">
    <property type="term" value="P:cell wall organization"/>
    <property type="evidence" value="ECO:0007669"/>
    <property type="project" value="TreeGrafter"/>
</dbReference>
<dbReference type="GO" id="GO:0071972">
    <property type="term" value="F:peptidoglycan L,D-transpeptidase activity"/>
    <property type="evidence" value="ECO:0007669"/>
    <property type="project" value="TreeGrafter"/>
</dbReference>
<feature type="domain" description="Penicillin binding protein A dimerisation" evidence="3">
    <location>
        <begin position="82"/>
        <end position="161"/>
    </location>
</feature>
<dbReference type="GO" id="GO:0005886">
    <property type="term" value="C:plasma membrane"/>
    <property type="evidence" value="ECO:0007669"/>
    <property type="project" value="TreeGrafter"/>
</dbReference>
<dbReference type="PANTHER" id="PTHR30627:SF24">
    <property type="entry name" value="PENICILLIN-BINDING PROTEIN 4B"/>
    <property type="match status" value="1"/>
</dbReference>
<keyword evidence="1" id="KW-0812">Transmembrane</keyword>
<dbReference type="InterPro" id="IPR054120">
    <property type="entry name" value="PBPA_dimer"/>
</dbReference>
<sequence length="498" mass="55381">MRTIKLKKLNQILEERQEKHLKNKKESKNPNNRELSIVVYIFVGLFILLMGYFVYYNIAVSPNIINSSYNKRQDLFAKKVVRGEIISSDGKVLAQTSVSKDGTETREYPYNNMYAHVIGYATKGKAGLESLVNFNLLRSNAPLLERVIKEFRGVKNTGDNVITTLDSKIQETAYDALGSHDGAIVVMEADTGKILAMVSKPDYNPNNIDQLWDSLVAAENTQDSSLLNRATQGKYPPGSTFKILTLLEYIKENPNYKDYTYQCTGKIALEDSVINCYHNTVHGEVDLYHSFAKSCNSSFANIGSNLNINSLAKLCDNFLFNETLPYSMVYNKSSFTLTKDAKTYDVMQTMIGQGETLVSPLHMAMITQTIANNGVMMKPYLVDHTENYDGKTVKKFTPSAYGSIITEEEAMIMQDFMQGVVENGTASKLSGQSYSVAGKTGSAEFGNVKGQSHAWFVGFAPDEDSKIVVSIIVEEAGAGSEYAVPIAKKIFDAYYSNR</sequence>
<evidence type="ECO:0000259" key="2">
    <source>
        <dbReference type="Pfam" id="PF00905"/>
    </source>
</evidence>
<dbReference type="Gene3D" id="3.40.710.10">
    <property type="entry name" value="DD-peptidase/beta-lactamase superfamily"/>
    <property type="match status" value="1"/>
</dbReference>
<dbReference type="AlphaFoldDB" id="A0A7V7QM88"/>
<reference evidence="4 5" key="1">
    <citation type="submission" date="2019-09" db="EMBL/GenBank/DDBJ databases">
        <authorList>
            <person name="Valk L.C."/>
        </authorList>
    </citation>
    <scope>NUCLEOTIDE SEQUENCE [LARGE SCALE GENOMIC DNA]</scope>
    <source>
        <strain evidence="4">GalUA</strain>
    </source>
</reference>
<evidence type="ECO:0000259" key="3">
    <source>
        <dbReference type="Pfam" id="PF21922"/>
    </source>
</evidence>
<organism evidence="4 5">
    <name type="scientific">Candidatus Galacturonatibacter soehngenii</name>
    <dbReference type="NCBI Taxonomy" id="2307010"/>
    <lineage>
        <taxon>Bacteria</taxon>
        <taxon>Bacillati</taxon>
        <taxon>Bacillota</taxon>
        <taxon>Clostridia</taxon>
        <taxon>Lachnospirales</taxon>
        <taxon>Lachnospiraceae</taxon>
        <taxon>Candidatus Galacturonatibacter</taxon>
    </lineage>
</organism>
<dbReference type="Pfam" id="PF00905">
    <property type="entry name" value="Transpeptidase"/>
    <property type="match status" value="1"/>
</dbReference>
<dbReference type="Gene3D" id="3.90.1310.10">
    <property type="entry name" value="Penicillin-binding protein 2a (Domain 2)"/>
    <property type="match status" value="1"/>
</dbReference>
<dbReference type="Proteomes" id="UP000461768">
    <property type="component" value="Unassembled WGS sequence"/>
</dbReference>
<evidence type="ECO:0000313" key="5">
    <source>
        <dbReference type="Proteomes" id="UP000461768"/>
    </source>
</evidence>